<dbReference type="VEuPathDB" id="VectorBase:ISCI018712"/>
<dbReference type="InParanoid" id="B7PKQ9"/>
<dbReference type="HOGENOM" id="CLU_2186817_0_0_1"/>
<accession>B7PKQ9</accession>
<dbReference type="VEuPathDB" id="VectorBase:ISCW018712"/>
<dbReference type="PaxDb" id="6945-B7PKQ9"/>
<proteinExistence type="predicted"/>
<organism>
    <name type="scientific">Ixodes scapularis</name>
    <name type="common">Black-legged tick</name>
    <name type="synonym">Deer tick</name>
    <dbReference type="NCBI Taxonomy" id="6945"/>
    <lineage>
        <taxon>Eukaryota</taxon>
        <taxon>Metazoa</taxon>
        <taxon>Ecdysozoa</taxon>
        <taxon>Arthropoda</taxon>
        <taxon>Chelicerata</taxon>
        <taxon>Arachnida</taxon>
        <taxon>Acari</taxon>
        <taxon>Parasitiformes</taxon>
        <taxon>Ixodida</taxon>
        <taxon>Ixodoidea</taxon>
        <taxon>Ixodidae</taxon>
        <taxon>Ixodinae</taxon>
        <taxon>Ixodes</taxon>
    </lineage>
</organism>
<keyword evidence="4" id="KW-1185">Reference proteome</keyword>
<name>B7PKQ9_IXOSC</name>
<evidence type="ECO:0000313" key="4">
    <source>
        <dbReference type="Proteomes" id="UP000001555"/>
    </source>
</evidence>
<gene>
    <name evidence="2" type="ORF">IscW_ISCW018712</name>
</gene>
<feature type="compositionally biased region" description="Basic and acidic residues" evidence="1">
    <location>
        <begin position="44"/>
        <end position="72"/>
    </location>
</feature>
<evidence type="ECO:0000313" key="3">
    <source>
        <dbReference type="EnsemblMetazoa" id="ISCW018712-PA"/>
    </source>
</evidence>
<dbReference type="AlphaFoldDB" id="B7PKQ9"/>
<protein>
    <submittedName>
        <fullName evidence="2 3">Uncharacterized protein</fullName>
    </submittedName>
</protein>
<dbReference type="EnsemblMetazoa" id="ISCW018712-RA">
    <property type="protein sequence ID" value="ISCW018712-PA"/>
    <property type="gene ID" value="ISCW018712"/>
</dbReference>
<dbReference type="EMBL" id="ABJB010884058">
    <property type="status" value="NOT_ANNOTATED_CDS"/>
    <property type="molecule type" value="Genomic_DNA"/>
</dbReference>
<feature type="compositionally biased region" description="Basic and acidic residues" evidence="1">
    <location>
        <begin position="78"/>
        <end position="87"/>
    </location>
</feature>
<evidence type="ECO:0000313" key="2">
    <source>
        <dbReference type="EMBL" id="EEC07181.1"/>
    </source>
</evidence>
<feature type="region of interest" description="Disordered" evidence="1">
    <location>
        <begin position="1"/>
        <end position="92"/>
    </location>
</feature>
<dbReference type="Proteomes" id="UP000001555">
    <property type="component" value="Unassembled WGS sequence"/>
</dbReference>
<reference evidence="3" key="2">
    <citation type="submission" date="2020-05" db="UniProtKB">
        <authorList>
            <consortium name="EnsemblMetazoa"/>
        </authorList>
    </citation>
    <scope>IDENTIFICATION</scope>
    <source>
        <strain evidence="3">wikel</strain>
    </source>
</reference>
<sequence length="109" mass="12158">MQLINNRHATTVRLPQKPTVSPAALIPDPGKTSAERRRASCRQETARQRERSAPQGRERTTRECPSTKREGTSEEEAREEKRDEEGGTSRSARCAQFAECACRKTMAGA</sequence>
<dbReference type="EMBL" id="DS735207">
    <property type="protein sequence ID" value="EEC07181.1"/>
    <property type="molecule type" value="Genomic_DNA"/>
</dbReference>
<evidence type="ECO:0000256" key="1">
    <source>
        <dbReference type="SAM" id="MobiDB-lite"/>
    </source>
</evidence>
<reference evidence="2 4" key="1">
    <citation type="submission" date="2008-03" db="EMBL/GenBank/DDBJ databases">
        <title>Annotation of Ixodes scapularis.</title>
        <authorList>
            <consortium name="Ixodes scapularis Genome Project Consortium"/>
            <person name="Caler E."/>
            <person name="Hannick L.I."/>
            <person name="Bidwell S."/>
            <person name="Joardar V."/>
            <person name="Thiagarajan M."/>
            <person name="Amedeo P."/>
            <person name="Galinsky K.J."/>
            <person name="Schobel S."/>
            <person name="Inman J."/>
            <person name="Hostetler J."/>
            <person name="Miller J."/>
            <person name="Hammond M."/>
            <person name="Megy K."/>
            <person name="Lawson D."/>
            <person name="Kodira C."/>
            <person name="Sutton G."/>
            <person name="Meyer J."/>
            <person name="Hill C.A."/>
            <person name="Birren B."/>
            <person name="Nene V."/>
            <person name="Collins F."/>
            <person name="Alarcon-Chaidez F."/>
            <person name="Wikel S."/>
            <person name="Strausberg R."/>
        </authorList>
    </citation>
    <scope>NUCLEOTIDE SEQUENCE [LARGE SCALE GENOMIC DNA]</scope>
    <source>
        <strain evidence="4">Wikel</strain>
        <strain evidence="2">Wikel colony</strain>
    </source>
</reference>